<feature type="transmembrane region" description="Helical" evidence="3">
    <location>
        <begin position="65"/>
        <end position="85"/>
    </location>
</feature>
<name>A0A369A5E2_9FLAO</name>
<keyword evidence="3" id="KW-1133">Transmembrane helix</keyword>
<dbReference type="Pfam" id="PF01066">
    <property type="entry name" value="CDP-OH_P_transf"/>
    <property type="match status" value="1"/>
</dbReference>
<dbReference type="PROSITE" id="PS00379">
    <property type="entry name" value="CDP_ALCOHOL_P_TRANSF"/>
    <property type="match status" value="1"/>
</dbReference>
<reference evidence="4 5" key="1">
    <citation type="submission" date="2018-07" db="EMBL/GenBank/DDBJ databases">
        <title>Genomic Encyclopedia of Type Strains, Phase IV (KMG-IV): sequencing the most valuable type-strain genomes for metagenomic binning, comparative biology and taxonomic classification.</title>
        <authorList>
            <person name="Goeker M."/>
        </authorList>
    </citation>
    <scope>NUCLEOTIDE SEQUENCE [LARGE SCALE GENOMIC DNA]</scope>
    <source>
        <strain evidence="4 5">DSM 21410</strain>
    </source>
</reference>
<keyword evidence="3" id="KW-0812">Transmembrane</keyword>
<dbReference type="InterPro" id="IPR048254">
    <property type="entry name" value="CDP_ALCOHOL_P_TRANSF_CS"/>
</dbReference>
<feature type="transmembrane region" description="Helical" evidence="3">
    <location>
        <begin position="209"/>
        <end position="227"/>
    </location>
</feature>
<feature type="transmembrane region" description="Helical" evidence="3">
    <location>
        <begin position="97"/>
        <end position="114"/>
    </location>
</feature>
<dbReference type="RefSeq" id="WP_051889317.1">
    <property type="nucleotide sequence ID" value="NZ_BHZF01000003.1"/>
</dbReference>
<proteinExistence type="inferred from homology"/>
<keyword evidence="3" id="KW-0472">Membrane</keyword>
<feature type="transmembrane region" description="Helical" evidence="3">
    <location>
        <begin position="126"/>
        <end position="149"/>
    </location>
</feature>
<sequence length="236" mass="26512">MKRHIPNMLTLMNLFCALPALDAASRADFHTTLFWMILSLAFDFLDGLVARWLDVATPLGVQLDSLADVVSFGVVPSMVLFKIAVTYVPPELQLLEIVPYLSFIVAAGAAFRLARFNLDVDQSKDFKGLPTPSCAILVIGIPFIIEVVGREVFQLYHFVIIPFLLIWFMNADFRLFSLKLSHADSFLWLKGVFVLAAVVILVWFKKAGLSAVVLLYILLSILFYHPTKSIHHEIQS</sequence>
<comment type="similarity">
    <text evidence="2">Belongs to the CDP-alcohol phosphatidyltransferase class-I family.</text>
</comment>
<feature type="transmembrane region" description="Helical" evidence="3">
    <location>
        <begin position="155"/>
        <end position="173"/>
    </location>
</feature>
<dbReference type="GO" id="GO:0016780">
    <property type="term" value="F:phosphotransferase activity, for other substituted phosphate groups"/>
    <property type="evidence" value="ECO:0007669"/>
    <property type="project" value="InterPro"/>
</dbReference>
<evidence type="ECO:0000256" key="2">
    <source>
        <dbReference type="RuleBase" id="RU003750"/>
    </source>
</evidence>
<evidence type="ECO:0000256" key="3">
    <source>
        <dbReference type="SAM" id="Phobius"/>
    </source>
</evidence>
<accession>A0A369A5E2</accession>
<keyword evidence="1 2" id="KW-0808">Transferase</keyword>
<evidence type="ECO:0000313" key="4">
    <source>
        <dbReference type="EMBL" id="RCX03287.1"/>
    </source>
</evidence>
<organism evidence="4 5">
    <name type="scientific">Schleiferia thermophila</name>
    <dbReference type="NCBI Taxonomy" id="884107"/>
    <lineage>
        <taxon>Bacteria</taxon>
        <taxon>Pseudomonadati</taxon>
        <taxon>Bacteroidota</taxon>
        <taxon>Flavobacteriia</taxon>
        <taxon>Flavobacteriales</taxon>
        <taxon>Schleiferiaceae</taxon>
        <taxon>Schleiferia</taxon>
    </lineage>
</organism>
<feature type="transmembrane region" description="Helical" evidence="3">
    <location>
        <begin position="33"/>
        <end position="53"/>
    </location>
</feature>
<dbReference type="GO" id="GO:0016020">
    <property type="term" value="C:membrane"/>
    <property type="evidence" value="ECO:0007669"/>
    <property type="project" value="InterPro"/>
</dbReference>
<feature type="transmembrane region" description="Helical" evidence="3">
    <location>
        <begin position="185"/>
        <end position="203"/>
    </location>
</feature>
<keyword evidence="5" id="KW-1185">Reference proteome</keyword>
<dbReference type="InterPro" id="IPR000462">
    <property type="entry name" value="CDP-OH_P_trans"/>
</dbReference>
<dbReference type="Proteomes" id="UP000253517">
    <property type="component" value="Unassembled WGS sequence"/>
</dbReference>
<evidence type="ECO:0000256" key="1">
    <source>
        <dbReference type="ARBA" id="ARBA00022679"/>
    </source>
</evidence>
<dbReference type="GO" id="GO:0008654">
    <property type="term" value="P:phospholipid biosynthetic process"/>
    <property type="evidence" value="ECO:0007669"/>
    <property type="project" value="InterPro"/>
</dbReference>
<comment type="caution">
    <text evidence="4">The sequence shown here is derived from an EMBL/GenBank/DDBJ whole genome shotgun (WGS) entry which is preliminary data.</text>
</comment>
<gene>
    <name evidence="4" type="ORF">DES35_103171</name>
</gene>
<dbReference type="AlphaFoldDB" id="A0A369A5E2"/>
<dbReference type="EMBL" id="QPJS01000003">
    <property type="protein sequence ID" value="RCX03287.1"/>
    <property type="molecule type" value="Genomic_DNA"/>
</dbReference>
<protein>
    <submittedName>
        <fullName evidence="4">CDP-diacylglycerol--serine O-phosphatidyltransferase</fullName>
    </submittedName>
</protein>
<dbReference type="Gene3D" id="1.20.120.1760">
    <property type="match status" value="1"/>
</dbReference>
<dbReference type="InterPro" id="IPR043130">
    <property type="entry name" value="CDP-OH_PTrfase_TM_dom"/>
</dbReference>
<evidence type="ECO:0000313" key="5">
    <source>
        <dbReference type="Proteomes" id="UP000253517"/>
    </source>
</evidence>